<feature type="region of interest" description="Disordered" evidence="1">
    <location>
        <begin position="1"/>
        <end position="102"/>
    </location>
</feature>
<dbReference type="OrthoDB" id="3438274at2759"/>
<organism evidence="2 3">
    <name type="scientific">Neocucurbitaria cava</name>
    <dbReference type="NCBI Taxonomy" id="798079"/>
    <lineage>
        <taxon>Eukaryota</taxon>
        <taxon>Fungi</taxon>
        <taxon>Dikarya</taxon>
        <taxon>Ascomycota</taxon>
        <taxon>Pezizomycotina</taxon>
        <taxon>Dothideomycetes</taxon>
        <taxon>Pleosporomycetidae</taxon>
        <taxon>Pleosporales</taxon>
        <taxon>Pleosporineae</taxon>
        <taxon>Cucurbitariaceae</taxon>
        <taxon>Neocucurbitaria</taxon>
    </lineage>
</organism>
<proteinExistence type="predicted"/>
<sequence length="385" mass="42731">MGDNMDDVQFQGSDEDEVRGRPIKAYRRPNPFIDSSSDDGDLDDTGAGHVAKAKDKGKGRAIEVGGKASEKPEPKSLKSILKKTVGERAPTPASQRSRSISSTLDDCEALQLAASSSQILTTADYDYDSDMTSTPPGLRRSHNRSISPVFEPEDQEAPLVIRHKTTLTHPRNNLHQPYMDGATLERARAIKAEIENNKAILKDSDAKDTTVSSTRASEDDAETALIKTLRNDEKMHWSAITAHLNASRLAASKPATLTDAAVYSRFVLSTTADGMPKPTREMGFHTDDYVHLRHPTAFGAPVEASRHGRKRVKNYTNPVELKDNVRKPLEGDESGDLESVERTEQLVEAVARIERNFWVLVADEMERVSTKFYRAEDLETRFLEL</sequence>
<protein>
    <submittedName>
        <fullName evidence="2">Uncharacterized protein</fullName>
    </submittedName>
</protein>
<dbReference type="AlphaFoldDB" id="A0A9W9CHT0"/>
<evidence type="ECO:0000313" key="2">
    <source>
        <dbReference type="EMBL" id="KAJ4364424.1"/>
    </source>
</evidence>
<dbReference type="Proteomes" id="UP001140560">
    <property type="component" value="Unassembled WGS sequence"/>
</dbReference>
<name>A0A9W9CHT0_9PLEO</name>
<comment type="caution">
    <text evidence="2">The sequence shown here is derived from an EMBL/GenBank/DDBJ whole genome shotgun (WGS) entry which is preliminary data.</text>
</comment>
<reference evidence="2" key="1">
    <citation type="submission" date="2022-10" db="EMBL/GenBank/DDBJ databases">
        <title>Tapping the CABI collections for fungal endophytes: first genome assemblies for Collariella, Neodidymelliopsis, Ascochyta clinopodiicola, Didymella pomorum, Didymosphaeria variabile, Neocosmospora piperis and Neocucurbitaria cava.</title>
        <authorList>
            <person name="Hill R."/>
        </authorList>
    </citation>
    <scope>NUCLEOTIDE SEQUENCE</scope>
    <source>
        <strain evidence="2">IMI 356814</strain>
    </source>
</reference>
<feature type="compositionally biased region" description="Polar residues" evidence="1">
    <location>
        <begin position="92"/>
        <end position="102"/>
    </location>
</feature>
<evidence type="ECO:0000313" key="3">
    <source>
        <dbReference type="Proteomes" id="UP001140560"/>
    </source>
</evidence>
<gene>
    <name evidence="2" type="ORF">N0V83_009018</name>
</gene>
<feature type="compositionally biased region" description="Basic and acidic residues" evidence="1">
    <location>
        <begin position="52"/>
        <end position="61"/>
    </location>
</feature>
<accession>A0A9W9CHT0</accession>
<dbReference type="EMBL" id="JAPEUY010000017">
    <property type="protein sequence ID" value="KAJ4364424.1"/>
    <property type="molecule type" value="Genomic_DNA"/>
</dbReference>
<keyword evidence="3" id="KW-1185">Reference proteome</keyword>
<evidence type="ECO:0000256" key="1">
    <source>
        <dbReference type="SAM" id="MobiDB-lite"/>
    </source>
</evidence>